<protein>
    <recommendedName>
        <fullName evidence="4 11">tRNA (uracil-O(2)-)-methyltransferase</fullName>
        <ecNumber evidence="3 11">2.1.1.211</ecNumber>
    </recommendedName>
</protein>
<comment type="function">
    <text evidence="11">Adenosyl-L-methionine (AdoMet)-dependent tRNA (uracil-O(2)-)-methyltransferase.</text>
</comment>
<evidence type="ECO:0000256" key="11">
    <source>
        <dbReference type="RuleBase" id="RU368004"/>
    </source>
</evidence>
<evidence type="ECO:0000256" key="10">
    <source>
        <dbReference type="ARBA" id="ARBA00047957"/>
    </source>
</evidence>
<evidence type="ECO:0000256" key="9">
    <source>
        <dbReference type="ARBA" id="ARBA00022694"/>
    </source>
</evidence>
<evidence type="ECO:0000256" key="8">
    <source>
        <dbReference type="ARBA" id="ARBA00022691"/>
    </source>
</evidence>
<dbReference type="PANTHER" id="PTHR21210">
    <property type="entry name" value="TRNA (URACIL-O(2)-)-METHYLTRANSFERASE-RELATED"/>
    <property type="match status" value="1"/>
</dbReference>
<proteinExistence type="inferred from homology"/>
<keyword evidence="8 11" id="KW-0949">S-adenosyl-L-methionine</keyword>
<comment type="catalytic activity">
    <reaction evidence="10 11">
        <text>uridine(44) in tRNA(Ser) + S-adenosyl-L-methionine = 2'-O-methyluridine(44) in tRNA(Ser) + S-adenosyl-L-homocysteine + H(+)</text>
        <dbReference type="Rhea" id="RHEA:43100"/>
        <dbReference type="Rhea" id="RHEA-COMP:10339"/>
        <dbReference type="Rhea" id="RHEA-COMP:10340"/>
        <dbReference type="ChEBI" id="CHEBI:15378"/>
        <dbReference type="ChEBI" id="CHEBI:57856"/>
        <dbReference type="ChEBI" id="CHEBI:59789"/>
        <dbReference type="ChEBI" id="CHEBI:65315"/>
        <dbReference type="ChEBI" id="CHEBI:74478"/>
        <dbReference type="EC" id="2.1.1.211"/>
    </reaction>
</comment>
<sequence>MERRLTSRNVSLDWIEDADANANNKISSHSIQNTYERLKLKYEADLRQTWAEQLESPNQILEQLSLTACLIELWKDMYGTVPDEKSQSPAPFPGFVDIACGNGILVYVLKMEGYKGSGYDACRRKSWETFPPEIQSCLHEQAIVPEPFLETLVIENIGIETHTGVFPPGTFIISDHADELTVWTPILAALASPSSPLPFFAIPCCSRSLAGSQFRYPSPNGSTVDSDHHVQKPQPCSGDLRALRAAKMREKTESGFLDSMIGSLAAKTACVAGELGCRVEKAWLRTSGAINMALVGCRIEAIGNCHPAPDPAASENLIAARLKIREVVERECLEDGGVQAAAQLWLERIKTLRHANRAQHQPN</sequence>
<evidence type="ECO:0000256" key="4">
    <source>
        <dbReference type="ARBA" id="ARBA00017788"/>
    </source>
</evidence>
<reference evidence="12" key="1">
    <citation type="submission" date="2022-12" db="EMBL/GenBank/DDBJ databases">
        <authorList>
            <person name="Petersen C."/>
        </authorList>
    </citation>
    <scope>NUCLEOTIDE SEQUENCE</scope>
    <source>
        <strain evidence="12">IBT 35675</strain>
    </source>
</reference>
<dbReference type="AlphaFoldDB" id="A0A9W9QQ96"/>
<dbReference type="GO" id="GO:0005737">
    <property type="term" value="C:cytoplasm"/>
    <property type="evidence" value="ECO:0007669"/>
    <property type="project" value="UniProtKB-SubCell"/>
</dbReference>
<evidence type="ECO:0000256" key="6">
    <source>
        <dbReference type="ARBA" id="ARBA00022603"/>
    </source>
</evidence>
<evidence type="ECO:0000256" key="5">
    <source>
        <dbReference type="ARBA" id="ARBA00022490"/>
    </source>
</evidence>
<evidence type="ECO:0000256" key="7">
    <source>
        <dbReference type="ARBA" id="ARBA00022679"/>
    </source>
</evidence>
<name>A0A9W9QQ96_PENBR</name>
<reference evidence="12" key="2">
    <citation type="journal article" date="2023" name="IMA Fungus">
        <title>Comparative genomic study of the Penicillium genus elucidates a diverse pangenome and 15 lateral gene transfer events.</title>
        <authorList>
            <person name="Petersen C."/>
            <person name="Sorensen T."/>
            <person name="Nielsen M.R."/>
            <person name="Sondergaard T.E."/>
            <person name="Sorensen J.L."/>
            <person name="Fitzpatrick D.A."/>
            <person name="Frisvad J.C."/>
            <person name="Nielsen K.L."/>
        </authorList>
    </citation>
    <scope>NUCLEOTIDE SEQUENCE</scope>
    <source>
        <strain evidence="12">IBT 35675</strain>
    </source>
</reference>
<evidence type="ECO:0000256" key="1">
    <source>
        <dbReference type="ARBA" id="ARBA00004496"/>
    </source>
</evidence>
<dbReference type="InterPro" id="IPR011671">
    <property type="entry name" value="tRNA_uracil_MeTrfase"/>
</dbReference>
<organism evidence="12 13">
    <name type="scientific">Penicillium brevicompactum</name>
    <dbReference type="NCBI Taxonomy" id="5074"/>
    <lineage>
        <taxon>Eukaryota</taxon>
        <taxon>Fungi</taxon>
        <taxon>Dikarya</taxon>
        <taxon>Ascomycota</taxon>
        <taxon>Pezizomycotina</taxon>
        <taxon>Eurotiomycetes</taxon>
        <taxon>Eurotiomycetidae</taxon>
        <taxon>Eurotiales</taxon>
        <taxon>Aspergillaceae</taxon>
        <taxon>Penicillium</taxon>
    </lineage>
</organism>
<keyword evidence="9 11" id="KW-0819">tRNA processing</keyword>
<keyword evidence="5 11" id="KW-0963">Cytoplasm</keyword>
<keyword evidence="13" id="KW-1185">Reference proteome</keyword>
<dbReference type="GO" id="GO:0030488">
    <property type="term" value="P:tRNA methylation"/>
    <property type="evidence" value="ECO:0007669"/>
    <property type="project" value="UniProtKB-UniRule"/>
</dbReference>
<comment type="subcellular location">
    <subcellularLocation>
        <location evidence="1 11">Cytoplasm</location>
    </subcellularLocation>
</comment>
<keyword evidence="7 11" id="KW-0808">Transferase</keyword>
<dbReference type="EMBL" id="JAPZBR010000008">
    <property type="protein sequence ID" value="KAJ5342191.1"/>
    <property type="molecule type" value="Genomic_DNA"/>
</dbReference>
<dbReference type="PANTHER" id="PTHR21210:SF0">
    <property type="entry name" value="TRNA (URACIL-O(2)-)-METHYLTRANSFERASE-RELATED"/>
    <property type="match status" value="1"/>
</dbReference>
<evidence type="ECO:0000313" key="13">
    <source>
        <dbReference type="Proteomes" id="UP001148299"/>
    </source>
</evidence>
<evidence type="ECO:0000313" key="12">
    <source>
        <dbReference type="EMBL" id="KAJ5342191.1"/>
    </source>
</evidence>
<evidence type="ECO:0000256" key="3">
    <source>
        <dbReference type="ARBA" id="ARBA00012795"/>
    </source>
</evidence>
<gene>
    <name evidence="12" type="ORF">N7541_011315</name>
</gene>
<dbReference type="Proteomes" id="UP001148299">
    <property type="component" value="Unassembled WGS sequence"/>
</dbReference>
<accession>A0A9W9QQ96</accession>
<dbReference type="Pfam" id="PF07757">
    <property type="entry name" value="AdoMet_MTase"/>
    <property type="match status" value="1"/>
</dbReference>
<evidence type="ECO:0000256" key="2">
    <source>
        <dbReference type="ARBA" id="ARBA00009056"/>
    </source>
</evidence>
<comment type="similarity">
    <text evidence="2 11">Belongs to the TRM44 family.</text>
</comment>
<dbReference type="EC" id="2.1.1.211" evidence="3 11"/>
<dbReference type="GO" id="GO:0141101">
    <property type="term" value="F:tRNA(Ser) (uridine(44)-2'-O-)-methyltransferase activity"/>
    <property type="evidence" value="ECO:0007669"/>
    <property type="project" value="UniProtKB-EC"/>
</dbReference>
<keyword evidence="6 11" id="KW-0489">Methyltransferase</keyword>
<comment type="caution">
    <text evidence="12">The sequence shown here is derived from an EMBL/GenBank/DDBJ whole genome shotgun (WGS) entry which is preliminary data.</text>
</comment>